<dbReference type="EMBL" id="CP003051">
    <property type="protein sequence ID" value="AGA88979.1"/>
    <property type="molecule type" value="Genomic_DNA"/>
</dbReference>
<proteinExistence type="predicted"/>
<name>L0GUL3_9GAMM</name>
<keyword evidence="1" id="KW-0175">Coiled coil</keyword>
<evidence type="ECO:0000313" key="5">
    <source>
        <dbReference type="Proteomes" id="UP000010816"/>
    </source>
</evidence>
<accession>L0GUL3</accession>
<evidence type="ECO:0000256" key="1">
    <source>
        <dbReference type="SAM" id="Coils"/>
    </source>
</evidence>
<dbReference type="AlphaFoldDB" id="L0GUL3"/>
<protein>
    <submittedName>
        <fullName evidence="4">H-NS histone family</fullName>
    </submittedName>
</protein>
<dbReference type="RefSeq" id="WP_015279129.1">
    <property type="nucleotide sequence ID" value="NC_019940.1"/>
</dbReference>
<reference evidence="4 5" key="1">
    <citation type="submission" date="2011-09" db="EMBL/GenBank/DDBJ databases">
        <title>Complete sequence of chromosome of Thioflavicoccus mobilis 8321.</title>
        <authorList>
            <consortium name="US DOE Joint Genome Institute"/>
            <person name="Lucas S."/>
            <person name="Han J."/>
            <person name="Lapidus A."/>
            <person name="Cheng J.-F."/>
            <person name="Goodwin L."/>
            <person name="Pitluck S."/>
            <person name="Peters L."/>
            <person name="Ovchinnikova G."/>
            <person name="Lu M."/>
            <person name="Detter J.C."/>
            <person name="Han C."/>
            <person name="Tapia R."/>
            <person name="Land M."/>
            <person name="Hauser L."/>
            <person name="Kyrpides N."/>
            <person name="Ivanova N."/>
            <person name="Pagani I."/>
            <person name="Vogl K."/>
            <person name="Liu Z."/>
            <person name="Imhoff J."/>
            <person name="Thiel V."/>
            <person name="Frigaard N.-U."/>
            <person name="Bryant D."/>
            <person name="Woyke T."/>
        </authorList>
    </citation>
    <scope>NUCLEOTIDE SEQUENCE [LARGE SCALE GENOMIC DNA]</scope>
    <source>
        <strain evidence="4 5">8321</strain>
    </source>
</reference>
<dbReference type="Pfam" id="PF00816">
    <property type="entry name" value="Histone_HNS"/>
    <property type="match status" value="1"/>
</dbReference>
<dbReference type="GO" id="GO:0003677">
    <property type="term" value="F:DNA binding"/>
    <property type="evidence" value="ECO:0007669"/>
    <property type="project" value="InterPro"/>
</dbReference>
<feature type="coiled-coil region" evidence="1">
    <location>
        <begin position="1"/>
        <end position="35"/>
    </location>
</feature>
<evidence type="ECO:0000256" key="2">
    <source>
        <dbReference type="SAM" id="MobiDB-lite"/>
    </source>
</evidence>
<feature type="domain" description="DNA-binding protein H-NS-like C-terminal" evidence="3">
    <location>
        <begin position="81"/>
        <end position="123"/>
    </location>
</feature>
<dbReference type="OrthoDB" id="5770440at2"/>
<dbReference type="eggNOG" id="ENOG50313VX">
    <property type="taxonomic scope" value="Bacteria"/>
</dbReference>
<dbReference type="Proteomes" id="UP000010816">
    <property type="component" value="Chromosome"/>
</dbReference>
<sequence>MEYANLSVDELQQQLEKLQQSQADLERALEVRRQEGKHEVAQEVKDIIQRHGYDLNEILPLLSSRRRRAPSSGKTSSRPYPQYVDPDNPKNVYVRGVIPGWMKQKMQEQGYDPTQKEDRDAFKANCLKVVES</sequence>
<feature type="region of interest" description="Disordered" evidence="2">
    <location>
        <begin position="62"/>
        <end position="91"/>
    </location>
</feature>
<dbReference type="HOGENOM" id="CLU_1916123_0_0_6"/>
<evidence type="ECO:0000259" key="3">
    <source>
        <dbReference type="Pfam" id="PF00816"/>
    </source>
</evidence>
<keyword evidence="5" id="KW-1185">Reference proteome</keyword>
<dbReference type="InterPro" id="IPR027444">
    <property type="entry name" value="H-NS_C_dom"/>
</dbReference>
<gene>
    <name evidence="4" type="ORF">Thimo_0104</name>
</gene>
<organism evidence="4 5">
    <name type="scientific">Thioflavicoccus mobilis 8321</name>
    <dbReference type="NCBI Taxonomy" id="765912"/>
    <lineage>
        <taxon>Bacteria</taxon>
        <taxon>Pseudomonadati</taxon>
        <taxon>Pseudomonadota</taxon>
        <taxon>Gammaproteobacteria</taxon>
        <taxon>Chromatiales</taxon>
        <taxon>Chromatiaceae</taxon>
        <taxon>Thioflavicoccus</taxon>
    </lineage>
</organism>
<dbReference type="KEGG" id="tmb:Thimo_0104"/>
<evidence type="ECO:0000313" key="4">
    <source>
        <dbReference type="EMBL" id="AGA88979.1"/>
    </source>
</evidence>